<proteinExistence type="predicted"/>
<sequence>MAQDECGLWMLPGMADTLITSQLLLLGRGPRSAFPPRDLVRRRSASGGEPCHESWDEAEGSLHALPRCPPRRRRKSTWPGGTTGRLFPPPLELWGERRESGDEVGGTLEGGREAHRPCLGLDCVGP</sequence>
<evidence type="ECO:0000313" key="3">
    <source>
        <dbReference type="Proteomes" id="UP001066276"/>
    </source>
</evidence>
<comment type="caution">
    <text evidence="2">The sequence shown here is derived from an EMBL/GenBank/DDBJ whole genome shotgun (WGS) entry which is preliminary data.</text>
</comment>
<accession>A0AAV7W2G7</accession>
<name>A0AAV7W2G7_PLEWA</name>
<gene>
    <name evidence="2" type="ORF">NDU88_002464</name>
</gene>
<keyword evidence="3" id="KW-1185">Reference proteome</keyword>
<evidence type="ECO:0000256" key="1">
    <source>
        <dbReference type="SAM" id="MobiDB-lite"/>
    </source>
</evidence>
<organism evidence="2 3">
    <name type="scientific">Pleurodeles waltl</name>
    <name type="common">Iberian ribbed newt</name>
    <dbReference type="NCBI Taxonomy" id="8319"/>
    <lineage>
        <taxon>Eukaryota</taxon>
        <taxon>Metazoa</taxon>
        <taxon>Chordata</taxon>
        <taxon>Craniata</taxon>
        <taxon>Vertebrata</taxon>
        <taxon>Euteleostomi</taxon>
        <taxon>Amphibia</taxon>
        <taxon>Batrachia</taxon>
        <taxon>Caudata</taxon>
        <taxon>Salamandroidea</taxon>
        <taxon>Salamandridae</taxon>
        <taxon>Pleurodelinae</taxon>
        <taxon>Pleurodeles</taxon>
    </lineage>
</organism>
<reference evidence="2" key="1">
    <citation type="journal article" date="2022" name="bioRxiv">
        <title>Sequencing and chromosome-scale assembly of the giantPleurodeles waltlgenome.</title>
        <authorList>
            <person name="Brown T."/>
            <person name="Elewa A."/>
            <person name="Iarovenko S."/>
            <person name="Subramanian E."/>
            <person name="Araus A.J."/>
            <person name="Petzold A."/>
            <person name="Susuki M."/>
            <person name="Suzuki K.-i.T."/>
            <person name="Hayashi T."/>
            <person name="Toyoda A."/>
            <person name="Oliveira C."/>
            <person name="Osipova E."/>
            <person name="Leigh N.D."/>
            <person name="Simon A."/>
            <person name="Yun M.H."/>
        </authorList>
    </citation>
    <scope>NUCLEOTIDE SEQUENCE</scope>
    <source>
        <strain evidence="2">20211129_DDA</strain>
        <tissue evidence="2">Liver</tissue>
    </source>
</reference>
<dbReference type="Proteomes" id="UP001066276">
    <property type="component" value="Chromosome 1_2"/>
</dbReference>
<evidence type="ECO:0000313" key="2">
    <source>
        <dbReference type="EMBL" id="KAJ1207072.1"/>
    </source>
</evidence>
<dbReference type="EMBL" id="JANPWB010000002">
    <property type="protein sequence ID" value="KAJ1207072.1"/>
    <property type="molecule type" value="Genomic_DNA"/>
</dbReference>
<dbReference type="AlphaFoldDB" id="A0AAV7W2G7"/>
<feature type="region of interest" description="Disordered" evidence="1">
    <location>
        <begin position="37"/>
        <end position="126"/>
    </location>
</feature>
<protein>
    <submittedName>
        <fullName evidence="2">Uncharacterized protein</fullName>
    </submittedName>
</protein>